<evidence type="ECO:0008006" key="5">
    <source>
        <dbReference type="Google" id="ProtNLM"/>
    </source>
</evidence>
<feature type="domain" description="Resolvase/invertase-type recombinase catalytic" evidence="1">
    <location>
        <begin position="5"/>
        <end position="153"/>
    </location>
</feature>
<accession>W4LQC7</accession>
<dbReference type="InterPro" id="IPR025827">
    <property type="entry name" value="Zn_ribbon_recom_dom"/>
</dbReference>
<sequence length="401" mass="44934">MDQLRYALYMRVSTEDQAERQTIEAQRDFLRSFTNLYQFPLISEYADEGISGTVPLSQRPSGNLLLQDARARRFECILVYRVDRLGRSLAALLDAYHLLSKIGVSIRSATEPFDTATPIGTFLFQLLGSLAELEKSTIVERMTLGRDRVARNGKWGPGIVPFGYDTDDEGCLTPSTRMVESAGMTEAELVCDIFRRLATDSTTTKEARRLNNLGVPTDSRYANGTVRVTNAAWSPSRIALMVHKDLYAGTHTLHSAHGDVTRDVPALIDDVTLQRARNNLKRNTTNPKGNAKRRFLLGGLITCDNCGSAYTGTSIPRGKERRRDYYYKCNAPTRRAADARLPKCGAKHVKAEWLEDLVWEGCRHFIRHPGDTLAEVQRQLSSRLTESVDVTAERQSLGLPY</sequence>
<dbReference type="EMBL" id="AZHX01001815">
    <property type="protein sequence ID" value="ETW99616.1"/>
    <property type="molecule type" value="Genomic_DNA"/>
</dbReference>
<evidence type="ECO:0000313" key="3">
    <source>
        <dbReference type="EMBL" id="ETW99616.1"/>
    </source>
</evidence>
<dbReference type="PROSITE" id="PS51736">
    <property type="entry name" value="RECOMBINASES_3"/>
    <property type="match status" value="1"/>
</dbReference>
<dbReference type="SUPFAM" id="SSF53041">
    <property type="entry name" value="Resolvase-like"/>
    <property type="match status" value="1"/>
</dbReference>
<dbReference type="HOGENOM" id="CLU_010686_18_3_7"/>
<dbReference type="Proteomes" id="UP000019140">
    <property type="component" value="Unassembled WGS sequence"/>
</dbReference>
<dbReference type="GO" id="GO:0000150">
    <property type="term" value="F:DNA strand exchange activity"/>
    <property type="evidence" value="ECO:0007669"/>
    <property type="project" value="InterPro"/>
</dbReference>
<evidence type="ECO:0000259" key="2">
    <source>
        <dbReference type="PROSITE" id="PS51737"/>
    </source>
</evidence>
<dbReference type="InterPro" id="IPR036162">
    <property type="entry name" value="Resolvase-like_N_sf"/>
</dbReference>
<proteinExistence type="predicted"/>
<dbReference type="PATRIC" id="fig|1429439.4.peg.6832"/>
<dbReference type="InterPro" id="IPR006119">
    <property type="entry name" value="Resolv_N"/>
</dbReference>
<dbReference type="InterPro" id="IPR050639">
    <property type="entry name" value="SSR_resolvase"/>
</dbReference>
<feature type="domain" description="Recombinase" evidence="2">
    <location>
        <begin position="161"/>
        <end position="286"/>
    </location>
</feature>
<keyword evidence="4" id="KW-1185">Reference proteome</keyword>
<dbReference type="Pfam" id="PF13408">
    <property type="entry name" value="Zn_ribbon_recom"/>
    <property type="match status" value="1"/>
</dbReference>
<dbReference type="AlphaFoldDB" id="W4LQC7"/>
<name>W4LQC7_9BACT</name>
<dbReference type="CDD" id="cd00338">
    <property type="entry name" value="Ser_Recombinase"/>
    <property type="match status" value="1"/>
</dbReference>
<organism evidence="3 4">
    <name type="scientific">Candidatus Entotheonella gemina</name>
    <dbReference type="NCBI Taxonomy" id="1429439"/>
    <lineage>
        <taxon>Bacteria</taxon>
        <taxon>Pseudomonadati</taxon>
        <taxon>Nitrospinota/Tectimicrobiota group</taxon>
        <taxon>Candidatus Tectimicrobiota</taxon>
        <taxon>Candidatus Entotheonellia</taxon>
        <taxon>Candidatus Entotheonellales</taxon>
        <taxon>Candidatus Entotheonellaceae</taxon>
        <taxon>Candidatus Entotheonella</taxon>
    </lineage>
</organism>
<dbReference type="Gene3D" id="3.40.50.1390">
    <property type="entry name" value="Resolvase, N-terminal catalytic domain"/>
    <property type="match status" value="1"/>
</dbReference>
<dbReference type="Pfam" id="PF00239">
    <property type="entry name" value="Resolvase"/>
    <property type="match status" value="1"/>
</dbReference>
<protein>
    <recommendedName>
        <fullName evidence="5">Resolvase</fullName>
    </recommendedName>
</protein>
<dbReference type="PANTHER" id="PTHR30461">
    <property type="entry name" value="DNA-INVERTASE FROM LAMBDOID PROPHAGE"/>
    <property type="match status" value="1"/>
</dbReference>
<dbReference type="InterPro" id="IPR011109">
    <property type="entry name" value="DNA_bind_recombinase_dom"/>
</dbReference>
<comment type="caution">
    <text evidence="3">The sequence shown here is derived from an EMBL/GenBank/DDBJ whole genome shotgun (WGS) entry which is preliminary data.</text>
</comment>
<reference evidence="3 4" key="1">
    <citation type="journal article" date="2014" name="Nature">
        <title>An environmental bacterial taxon with a large and distinct metabolic repertoire.</title>
        <authorList>
            <person name="Wilson M.C."/>
            <person name="Mori T."/>
            <person name="Ruckert C."/>
            <person name="Uria A.R."/>
            <person name="Helf M.J."/>
            <person name="Takada K."/>
            <person name="Gernert C."/>
            <person name="Steffens U.A."/>
            <person name="Heycke N."/>
            <person name="Schmitt S."/>
            <person name="Rinke C."/>
            <person name="Helfrich E.J."/>
            <person name="Brachmann A.O."/>
            <person name="Gurgui C."/>
            <person name="Wakimoto T."/>
            <person name="Kracht M."/>
            <person name="Crusemann M."/>
            <person name="Hentschel U."/>
            <person name="Abe I."/>
            <person name="Matsunaga S."/>
            <person name="Kalinowski J."/>
            <person name="Takeyama H."/>
            <person name="Piel J."/>
        </authorList>
    </citation>
    <scope>NUCLEOTIDE SEQUENCE [LARGE SCALE GENOMIC DNA]</scope>
    <source>
        <strain evidence="4">TSY2</strain>
    </source>
</reference>
<dbReference type="InterPro" id="IPR038109">
    <property type="entry name" value="DNA_bind_recomb_sf"/>
</dbReference>
<dbReference type="SMART" id="SM00857">
    <property type="entry name" value="Resolvase"/>
    <property type="match status" value="1"/>
</dbReference>
<evidence type="ECO:0000259" key="1">
    <source>
        <dbReference type="PROSITE" id="PS51736"/>
    </source>
</evidence>
<gene>
    <name evidence="3" type="ORF">ETSY2_40580</name>
</gene>
<dbReference type="PANTHER" id="PTHR30461:SF23">
    <property type="entry name" value="DNA RECOMBINASE-RELATED"/>
    <property type="match status" value="1"/>
</dbReference>
<evidence type="ECO:0000313" key="4">
    <source>
        <dbReference type="Proteomes" id="UP000019140"/>
    </source>
</evidence>
<dbReference type="PROSITE" id="PS51737">
    <property type="entry name" value="RECOMBINASE_DNA_BIND"/>
    <property type="match status" value="1"/>
</dbReference>
<dbReference type="Pfam" id="PF07508">
    <property type="entry name" value="Recombinase"/>
    <property type="match status" value="1"/>
</dbReference>
<dbReference type="GO" id="GO:0003677">
    <property type="term" value="F:DNA binding"/>
    <property type="evidence" value="ECO:0007669"/>
    <property type="project" value="InterPro"/>
</dbReference>
<dbReference type="Gene3D" id="3.90.1750.20">
    <property type="entry name" value="Putative Large Serine Recombinase, Chain B, Domain 2"/>
    <property type="match status" value="1"/>
</dbReference>